<dbReference type="InterPro" id="IPR036597">
    <property type="entry name" value="Fido-like_dom_sf"/>
</dbReference>
<evidence type="ECO:0000313" key="4">
    <source>
        <dbReference type="EMBL" id="ADU65429.1"/>
    </source>
</evidence>
<dbReference type="PANTHER" id="PTHR13504">
    <property type="entry name" value="FIDO DOMAIN-CONTAINING PROTEIN DDB_G0283145"/>
    <property type="match status" value="1"/>
</dbReference>
<gene>
    <name evidence="4" type="ordered locus">Selin_0684</name>
</gene>
<dbReference type="InterPro" id="IPR036388">
    <property type="entry name" value="WH-like_DNA-bd_sf"/>
</dbReference>
<dbReference type="Pfam" id="PF13776">
    <property type="entry name" value="DUF4172"/>
    <property type="match status" value="1"/>
</dbReference>
<sequence>MYIWQREDWPTWHYNLDTLTETLSRVRYQQGILLGKMAHIGFDLRESAWMETLTQDVVHTSEIEGEILNPQQVRSSVARRLGIDHGGLVPSSHHVDGVVEMMLDATQNYHLPLTNGRLHAWHGALFPTGRSGLVTIPTGAWRTDENGPMQVVSGYYGREKVHYEAPPASVVPGEMERFLAWHASHGDQEPLIRAAIAHLWFVTIHPYADGNGRIARAIGDMALAHCENTPQRFYSLSSQILIQRKEYYDILEATQKGSMDITPWIRWFLDCLEAAIIAAEHTLQHILQRQKFWANNAHIPLNQRQQAMLQRLLEPGFEGKLTTSKWAKMAKCSQDTAHRDILDLMDKGLLRKSGSGGRSTSYLCSF</sequence>
<evidence type="ECO:0000256" key="2">
    <source>
        <dbReference type="PIRSR" id="PIRSR640198-2"/>
    </source>
</evidence>
<dbReference type="eggNOG" id="COG1349">
    <property type="taxonomic scope" value="Bacteria"/>
</dbReference>
<dbReference type="Gene3D" id="1.10.10.10">
    <property type="entry name" value="Winged helix-like DNA-binding domain superfamily/Winged helix DNA-binding domain"/>
    <property type="match status" value="1"/>
</dbReference>
<feature type="binding site" evidence="2">
    <location>
        <begin position="209"/>
        <end position="216"/>
    </location>
    <ligand>
        <name>ATP</name>
        <dbReference type="ChEBI" id="CHEBI:30616"/>
    </ligand>
</feature>
<evidence type="ECO:0000313" key="5">
    <source>
        <dbReference type="Proteomes" id="UP000002572"/>
    </source>
</evidence>
<dbReference type="InterPro" id="IPR040198">
    <property type="entry name" value="Fido_containing"/>
</dbReference>
<reference evidence="4 5" key="1">
    <citation type="submission" date="2010-12" db="EMBL/GenBank/DDBJ databases">
        <title>Complete sequence of Desulfurispirillum indicum S5.</title>
        <authorList>
            <consortium name="US DOE Joint Genome Institute"/>
            <person name="Lucas S."/>
            <person name="Copeland A."/>
            <person name="Lapidus A."/>
            <person name="Cheng J.-F."/>
            <person name="Goodwin L."/>
            <person name="Pitluck S."/>
            <person name="Chertkov O."/>
            <person name="Held B."/>
            <person name="Detter J.C."/>
            <person name="Han C."/>
            <person name="Tapia R."/>
            <person name="Land M."/>
            <person name="Hauser L."/>
            <person name="Kyrpides N."/>
            <person name="Ivanova N."/>
            <person name="Mikhailova N."/>
            <person name="Haggblom M."/>
            <person name="Rauschenbach I."/>
            <person name="Bini E."/>
            <person name="Woyke T."/>
        </authorList>
    </citation>
    <scope>NUCLEOTIDE SEQUENCE [LARGE SCALE GENOMIC DNA]</scope>
    <source>
        <strain evidence="5">ATCC BAA-1389 / DSM 22839 / S5</strain>
    </source>
</reference>
<dbReference type="GO" id="GO:0005524">
    <property type="term" value="F:ATP binding"/>
    <property type="evidence" value="ECO:0007669"/>
    <property type="project" value="UniProtKB-KW"/>
</dbReference>
<evidence type="ECO:0000256" key="1">
    <source>
        <dbReference type="PIRSR" id="PIRSR640198-1"/>
    </source>
</evidence>
<dbReference type="AlphaFoldDB" id="E6W1H3"/>
<dbReference type="HOGENOM" id="CLU_041789_0_0_0"/>
<name>E6W1H3_DESIS</name>
<dbReference type="InterPro" id="IPR003812">
    <property type="entry name" value="Fido"/>
</dbReference>
<proteinExistence type="predicted"/>
<accession>E6W1H3</accession>
<feature type="domain" description="Fido" evidence="3">
    <location>
        <begin position="113"/>
        <end position="270"/>
    </location>
</feature>
<dbReference type="KEGG" id="din:Selin_0684"/>
<dbReference type="Gene3D" id="1.10.3290.10">
    <property type="entry name" value="Fido-like domain"/>
    <property type="match status" value="1"/>
</dbReference>
<evidence type="ECO:0000259" key="3">
    <source>
        <dbReference type="PROSITE" id="PS51459"/>
    </source>
</evidence>
<dbReference type="Pfam" id="PF02661">
    <property type="entry name" value="Fic"/>
    <property type="match status" value="1"/>
</dbReference>
<keyword evidence="5" id="KW-1185">Reference proteome</keyword>
<dbReference type="eggNOG" id="COG3177">
    <property type="taxonomic scope" value="Bacteria"/>
</dbReference>
<protein>
    <submittedName>
        <fullName evidence="4">Filamentation induced by cAMP protein Fic</fullName>
    </submittedName>
</protein>
<dbReference type="InterPro" id="IPR025230">
    <property type="entry name" value="DUF4172"/>
</dbReference>
<dbReference type="PANTHER" id="PTHR13504:SF33">
    <property type="entry name" value="FIC FAMILY PROTEIN"/>
    <property type="match status" value="1"/>
</dbReference>
<feature type="binding site" evidence="2">
    <location>
        <begin position="247"/>
        <end position="248"/>
    </location>
    <ligand>
        <name>ATP</name>
        <dbReference type="ChEBI" id="CHEBI:30616"/>
    </ligand>
</feature>
<keyword evidence="2" id="KW-0067">ATP-binding</keyword>
<organism evidence="4 5">
    <name type="scientific">Desulfurispirillum indicum (strain ATCC BAA-1389 / DSM 22839 / S5)</name>
    <dbReference type="NCBI Taxonomy" id="653733"/>
    <lineage>
        <taxon>Bacteria</taxon>
        <taxon>Pseudomonadati</taxon>
        <taxon>Chrysiogenota</taxon>
        <taxon>Chrysiogenia</taxon>
        <taxon>Chrysiogenales</taxon>
        <taxon>Chrysiogenaceae</taxon>
        <taxon>Desulfurispirillum</taxon>
    </lineage>
</organism>
<dbReference type="OrthoDB" id="9814400at2"/>
<dbReference type="Proteomes" id="UP000002572">
    <property type="component" value="Chromosome"/>
</dbReference>
<dbReference type="InParanoid" id="E6W1H3"/>
<feature type="active site" evidence="1">
    <location>
        <position position="205"/>
    </location>
</feature>
<dbReference type="STRING" id="653733.Selin_0684"/>
<dbReference type="SUPFAM" id="SSF140931">
    <property type="entry name" value="Fic-like"/>
    <property type="match status" value="1"/>
</dbReference>
<dbReference type="RefSeq" id="WP_013505317.1">
    <property type="nucleotide sequence ID" value="NC_014836.1"/>
</dbReference>
<keyword evidence="2" id="KW-0547">Nucleotide-binding</keyword>
<dbReference type="EMBL" id="CP002432">
    <property type="protein sequence ID" value="ADU65429.1"/>
    <property type="molecule type" value="Genomic_DNA"/>
</dbReference>
<dbReference type="PROSITE" id="PS51459">
    <property type="entry name" value="FIDO"/>
    <property type="match status" value="1"/>
</dbReference>